<dbReference type="RefSeq" id="WP_320379899.1">
    <property type="nucleotide sequence ID" value="NZ_JAWDIQ010000002.1"/>
</dbReference>
<reference evidence="1 2" key="1">
    <citation type="submission" date="2023-10" db="EMBL/GenBank/DDBJ databases">
        <title>Virgibacillus soli CC-YMP-6 genome.</title>
        <authorList>
            <person name="Miliotis G."/>
            <person name="Sengupta P."/>
            <person name="Hameed A."/>
            <person name="Chuvochina M."/>
            <person name="Mcdonagh F."/>
            <person name="Simpson A.C."/>
            <person name="Singh N.K."/>
            <person name="Rekha P.D."/>
            <person name="Raman K."/>
            <person name="Hugenholtz P."/>
            <person name="Venkateswaran K."/>
        </authorList>
    </citation>
    <scope>NUCLEOTIDE SEQUENCE [LARGE SCALE GENOMIC DNA]</scope>
    <source>
        <strain evidence="1 2">CC-YMP-6</strain>
    </source>
</reference>
<accession>A0ABU5CRU1</accession>
<dbReference type="Gene3D" id="3.40.50.1000">
    <property type="entry name" value="HAD superfamily/HAD-like"/>
    <property type="match status" value="1"/>
</dbReference>
<evidence type="ECO:0000313" key="1">
    <source>
        <dbReference type="EMBL" id="MDY0409082.1"/>
    </source>
</evidence>
<protein>
    <submittedName>
        <fullName evidence="1">Cof-type HAD-IIB family hydrolase</fullName>
        <ecNumber evidence="1">3.1.3.-</ecNumber>
    </submittedName>
</protein>
<dbReference type="InterPro" id="IPR036412">
    <property type="entry name" value="HAD-like_sf"/>
</dbReference>
<gene>
    <name evidence="1" type="ORF">RWD45_11570</name>
</gene>
<dbReference type="InterPro" id="IPR000150">
    <property type="entry name" value="Cof"/>
</dbReference>
<dbReference type="InterPro" id="IPR023214">
    <property type="entry name" value="HAD_sf"/>
</dbReference>
<dbReference type="PROSITE" id="PS01228">
    <property type="entry name" value="COF_1"/>
    <property type="match status" value="1"/>
</dbReference>
<dbReference type="SFLD" id="SFLDG01140">
    <property type="entry name" value="C2.B:_Phosphomannomutase_and_P"/>
    <property type="match status" value="1"/>
</dbReference>
<comment type="caution">
    <text evidence="1">The sequence shown here is derived from an EMBL/GenBank/DDBJ whole genome shotgun (WGS) entry which is preliminary data.</text>
</comment>
<dbReference type="SFLD" id="SFLDS00003">
    <property type="entry name" value="Haloacid_Dehalogenase"/>
    <property type="match status" value="1"/>
</dbReference>
<dbReference type="SUPFAM" id="SSF56784">
    <property type="entry name" value="HAD-like"/>
    <property type="match status" value="1"/>
</dbReference>
<dbReference type="EC" id="3.1.3.-" evidence="1"/>
<organism evidence="1 2">
    <name type="scientific">Paracerasibacillus soli</name>
    <dbReference type="NCBI Taxonomy" id="480284"/>
    <lineage>
        <taxon>Bacteria</taxon>
        <taxon>Bacillati</taxon>
        <taxon>Bacillota</taxon>
        <taxon>Bacilli</taxon>
        <taxon>Bacillales</taxon>
        <taxon>Bacillaceae</taxon>
        <taxon>Paracerasibacillus</taxon>
    </lineage>
</organism>
<sequence length="287" mass="31755">MRLIATDMDGTLLNEIGEVSKENAAAITRALEQGIEVVVATGRAYESAIRPLQHANLQLPIISLNGAISYTEDKQVVSEYPLTAEHAKIILQSCQRHQVYYEMFTNKGLLATNGDDFIQIMLEYMQATNHEVDSADIEAKVRQRFVDENVTFTSDFDQIVHDSKIEIFKILVFTNDQSKINQIKAELGDTPIAITASSSISLEFNDTKAQKGIALQQFATSKGIDMRDVMALGDHLNDLSMLKMAGRGVAMGNATEEIKQICKHITKTNAEHGVAVAIEEILRTQVI</sequence>
<keyword evidence="1" id="KW-0378">Hydrolase</keyword>
<dbReference type="NCBIfam" id="TIGR01484">
    <property type="entry name" value="HAD-SF-IIB"/>
    <property type="match status" value="1"/>
</dbReference>
<dbReference type="NCBIfam" id="TIGR00099">
    <property type="entry name" value="Cof-subfamily"/>
    <property type="match status" value="1"/>
</dbReference>
<dbReference type="Proteomes" id="UP001275315">
    <property type="component" value="Unassembled WGS sequence"/>
</dbReference>
<keyword evidence="2" id="KW-1185">Reference proteome</keyword>
<dbReference type="SFLD" id="SFLDG01144">
    <property type="entry name" value="C2.B.4:_PGP_Like"/>
    <property type="match status" value="1"/>
</dbReference>
<name>A0ABU5CRU1_9BACI</name>
<dbReference type="EMBL" id="JAWDIQ010000002">
    <property type="protein sequence ID" value="MDY0409082.1"/>
    <property type="molecule type" value="Genomic_DNA"/>
</dbReference>
<evidence type="ECO:0000313" key="2">
    <source>
        <dbReference type="Proteomes" id="UP001275315"/>
    </source>
</evidence>
<dbReference type="CDD" id="cd07516">
    <property type="entry name" value="HAD_Pase"/>
    <property type="match status" value="1"/>
</dbReference>
<proteinExistence type="predicted"/>
<dbReference type="Gene3D" id="3.30.1240.10">
    <property type="match status" value="1"/>
</dbReference>
<dbReference type="GO" id="GO:0016787">
    <property type="term" value="F:hydrolase activity"/>
    <property type="evidence" value="ECO:0007669"/>
    <property type="project" value="UniProtKB-KW"/>
</dbReference>
<dbReference type="Pfam" id="PF08282">
    <property type="entry name" value="Hydrolase_3"/>
    <property type="match status" value="1"/>
</dbReference>
<dbReference type="InterPro" id="IPR006379">
    <property type="entry name" value="HAD-SF_hydro_IIB"/>
</dbReference>
<dbReference type="PANTHER" id="PTHR10000">
    <property type="entry name" value="PHOSPHOSERINE PHOSPHATASE"/>
    <property type="match status" value="1"/>
</dbReference>
<dbReference type="PANTHER" id="PTHR10000:SF55">
    <property type="entry name" value="5-AMINO-6-(5-PHOSPHO-D-RIBITYLAMINO)URACIL PHOSPHATASE YCSE"/>
    <property type="match status" value="1"/>
</dbReference>